<dbReference type="Pfam" id="PF00144">
    <property type="entry name" value="Beta-lactamase"/>
    <property type="match status" value="1"/>
</dbReference>
<dbReference type="AlphaFoldDB" id="A0A5N0UNB4"/>
<comment type="caution">
    <text evidence="2">The sequence shown here is derived from an EMBL/GenBank/DDBJ whole genome shotgun (WGS) entry which is preliminary data.</text>
</comment>
<protein>
    <submittedName>
        <fullName evidence="2">Beta-lactamase family protein</fullName>
    </submittedName>
</protein>
<organism evidence="2 3">
    <name type="scientific">Amycolatopsis acidicola</name>
    <dbReference type="NCBI Taxonomy" id="2596893"/>
    <lineage>
        <taxon>Bacteria</taxon>
        <taxon>Bacillati</taxon>
        <taxon>Actinomycetota</taxon>
        <taxon>Actinomycetes</taxon>
        <taxon>Pseudonocardiales</taxon>
        <taxon>Pseudonocardiaceae</taxon>
        <taxon>Amycolatopsis</taxon>
    </lineage>
</organism>
<proteinExistence type="predicted"/>
<dbReference type="EMBL" id="VMNW02000162">
    <property type="protein sequence ID" value="KAA9148779.1"/>
    <property type="molecule type" value="Genomic_DNA"/>
</dbReference>
<dbReference type="InterPro" id="IPR001466">
    <property type="entry name" value="Beta-lactam-related"/>
</dbReference>
<evidence type="ECO:0000313" key="3">
    <source>
        <dbReference type="Proteomes" id="UP000319769"/>
    </source>
</evidence>
<dbReference type="InterPro" id="IPR052907">
    <property type="entry name" value="Beta-lactamase/esterase"/>
</dbReference>
<dbReference type="OrthoDB" id="9809635at2"/>
<dbReference type="Proteomes" id="UP000319769">
    <property type="component" value="Unassembled WGS sequence"/>
</dbReference>
<dbReference type="Gene3D" id="3.40.710.10">
    <property type="entry name" value="DD-peptidase/beta-lactamase superfamily"/>
    <property type="match status" value="1"/>
</dbReference>
<dbReference type="RefSeq" id="WP_144761257.1">
    <property type="nucleotide sequence ID" value="NZ_VMNW02000162.1"/>
</dbReference>
<name>A0A5N0UNB4_9PSEU</name>
<dbReference type="PANTHER" id="PTHR43319:SF3">
    <property type="entry name" value="BETA-LACTAMASE-RELATED DOMAIN-CONTAINING PROTEIN"/>
    <property type="match status" value="1"/>
</dbReference>
<gene>
    <name evidence="2" type="ORF">FPZ12_044505</name>
</gene>
<keyword evidence="3" id="KW-1185">Reference proteome</keyword>
<feature type="domain" description="Beta-lactamase-related" evidence="1">
    <location>
        <begin position="21"/>
        <end position="337"/>
    </location>
</feature>
<dbReference type="PANTHER" id="PTHR43319">
    <property type="entry name" value="BETA-LACTAMASE-RELATED"/>
    <property type="match status" value="1"/>
</dbReference>
<reference evidence="2" key="1">
    <citation type="submission" date="2019-09" db="EMBL/GenBank/DDBJ databases">
        <authorList>
            <person name="Teo W.F.A."/>
            <person name="Duangmal K."/>
        </authorList>
    </citation>
    <scope>NUCLEOTIDE SEQUENCE [LARGE SCALE GENOMIC DNA]</scope>
    <source>
        <strain evidence="2">K81G1</strain>
    </source>
</reference>
<evidence type="ECO:0000313" key="2">
    <source>
        <dbReference type="EMBL" id="KAA9148779.1"/>
    </source>
</evidence>
<accession>A0A5N0UNB4</accession>
<evidence type="ECO:0000259" key="1">
    <source>
        <dbReference type="Pfam" id="PF00144"/>
    </source>
</evidence>
<dbReference type="SUPFAM" id="SSF56601">
    <property type="entry name" value="beta-lactamase/transpeptidase-like"/>
    <property type="match status" value="1"/>
</dbReference>
<sequence length="345" mass="37268">MPEISSFARGGRLSAAERLVRARGGAAQLCVLRGEEVVVDSAVGCARDALFWIFSATKPFPAMLVHLLAQLGLLSLDRPVAAYWPEFALAGKEKITVRQVLQHRSGLANAGSVMGDVLAATDWRRSIRRIQGARPRWPPGSVPAYQFLAYGFILGEVVHEVTGTPIDVLVREELLVPWGLRDSFLGLPAEQQRRRVPVRGPFGALFNLRSTREAVIPAAGLSTTARDLAAFYRALLRGGDGVVEPETIARARTPSSEGEVDRAIGKPIRWSQGFQLGAARGLSPMGTLSGRETFGHNGSNCCIAWADPERELAFAYLTDRLGASPADVRHHAAVADAVLREFGDA</sequence>
<dbReference type="InterPro" id="IPR012338">
    <property type="entry name" value="Beta-lactam/transpept-like"/>
</dbReference>